<dbReference type="AlphaFoldDB" id="A0A8H5HS19"/>
<proteinExistence type="predicted"/>
<evidence type="ECO:0000313" key="2">
    <source>
        <dbReference type="Proteomes" id="UP000565441"/>
    </source>
</evidence>
<gene>
    <name evidence="1" type="ORF">D9615_000694</name>
</gene>
<dbReference type="Proteomes" id="UP000565441">
    <property type="component" value="Unassembled WGS sequence"/>
</dbReference>
<protein>
    <submittedName>
        <fullName evidence="1">Uncharacterized protein</fullName>
    </submittedName>
</protein>
<comment type="caution">
    <text evidence="1">The sequence shown here is derived from an EMBL/GenBank/DDBJ whole genome shotgun (WGS) entry which is preliminary data.</text>
</comment>
<organism evidence="1 2">
    <name type="scientific">Tricholomella constricta</name>
    <dbReference type="NCBI Taxonomy" id="117010"/>
    <lineage>
        <taxon>Eukaryota</taxon>
        <taxon>Fungi</taxon>
        <taxon>Dikarya</taxon>
        <taxon>Basidiomycota</taxon>
        <taxon>Agaricomycotina</taxon>
        <taxon>Agaricomycetes</taxon>
        <taxon>Agaricomycetidae</taxon>
        <taxon>Agaricales</taxon>
        <taxon>Tricholomatineae</taxon>
        <taxon>Lyophyllaceae</taxon>
        <taxon>Tricholomella</taxon>
    </lineage>
</organism>
<dbReference type="EMBL" id="JAACJP010000001">
    <property type="protein sequence ID" value="KAF5388185.1"/>
    <property type="molecule type" value="Genomic_DNA"/>
</dbReference>
<keyword evidence="2" id="KW-1185">Reference proteome</keyword>
<accession>A0A8H5HS19</accession>
<reference evidence="1 2" key="1">
    <citation type="journal article" date="2020" name="ISME J.">
        <title>Uncovering the hidden diversity of litter-decomposition mechanisms in mushroom-forming fungi.</title>
        <authorList>
            <person name="Floudas D."/>
            <person name="Bentzer J."/>
            <person name="Ahren D."/>
            <person name="Johansson T."/>
            <person name="Persson P."/>
            <person name="Tunlid A."/>
        </authorList>
    </citation>
    <scope>NUCLEOTIDE SEQUENCE [LARGE SCALE GENOMIC DNA]</scope>
    <source>
        <strain evidence="1 2">CBS 661.87</strain>
    </source>
</reference>
<sequence length="248" mass="27920">MDTLELSMVAWVAMEDIPASLRSSPDFQGLDDDFSMTRESSELSLAGKDGFTALPPVSTFLMYGVPTGTLPKLGTIVQRLSESLEHLTLEFLEWEYRFLFIPAEVLKVKYATNLYSLTLLDGLPEDLHLLLQQCQHAHLNEVAWALPAYIDRPDMLRHNFWKSLDSFIMDPKTPFRLSSLTLGFYDWCPIQLMAETTKSVCLPLCAAAGIIQVVSERDYPFNTRRRMEVAKPTQSGKNYGSLCSVGAI</sequence>
<name>A0A8H5HS19_9AGAR</name>
<evidence type="ECO:0000313" key="1">
    <source>
        <dbReference type="EMBL" id="KAF5388185.1"/>
    </source>
</evidence>